<dbReference type="GO" id="GO:0033971">
    <property type="term" value="F:hydroxyisourate hydrolase activity"/>
    <property type="evidence" value="ECO:0007669"/>
    <property type="project" value="UniProtKB-EC"/>
</dbReference>
<dbReference type="SUPFAM" id="SSF49472">
    <property type="entry name" value="Transthyretin (synonym: prealbumin)"/>
    <property type="match status" value="1"/>
</dbReference>
<feature type="binding site" evidence="7">
    <location>
        <position position="42"/>
    </location>
    <ligand>
        <name>substrate</name>
    </ligand>
</feature>
<evidence type="ECO:0000313" key="10">
    <source>
        <dbReference type="EMBL" id="KUR71085.1"/>
    </source>
</evidence>
<keyword evidence="5 8" id="KW-0659">Purine metabolism</keyword>
<protein>
    <recommendedName>
        <fullName evidence="8">5-hydroxyisourate hydrolase</fullName>
        <shortName evidence="8">HIU hydrolase</shortName>
        <shortName evidence="8">HIUHase</shortName>
        <ecNumber evidence="8">3.5.2.17</ecNumber>
    </recommendedName>
</protein>
<comment type="catalytic activity">
    <reaction evidence="1 8">
        <text>5-hydroxyisourate + H2O = 5-hydroxy-2-oxo-4-ureido-2,5-dihydro-1H-imidazole-5-carboxylate + H(+)</text>
        <dbReference type="Rhea" id="RHEA:23736"/>
        <dbReference type="ChEBI" id="CHEBI:15377"/>
        <dbReference type="ChEBI" id="CHEBI:15378"/>
        <dbReference type="ChEBI" id="CHEBI:18072"/>
        <dbReference type="ChEBI" id="CHEBI:58639"/>
        <dbReference type="EC" id="3.5.2.17"/>
    </reaction>
</comment>
<dbReference type="RefSeq" id="WP_067910122.1">
    <property type="nucleotide sequence ID" value="NZ_KQ954245.1"/>
</dbReference>
<dbReference type="InterPro" id="IPR000895">
    <property type="entry name" value="Transthyretin/HIU_hydrolase"/>
</dbReference>
<comment type="caution">
    <text evidence="10">The sequence shown here is derived from an EMBL/GenBank/DDBJ whole genome shotgun (WGS) entry which is preliminary data.</text>
</comment>
<organism evidence="10 11">
    <name type="scientific">Novosphingobium fuchskuhlense</name>
    <dbReference type="NCBI Taxonomy" id="1117702"/>
    <lineage>
        <taxon>Bacteria</taxon>
        <taxon>Pseudomonadati</taxon>
        <taxon>Pseudomonadota</taxon>
        <taxon>Alphaproteobacteria</taxon>
        <taxon>Sphingomonadales</taxon>
        <taxon>Sphingomonadaceae</taxon>
        <taxon>Novosphingobium</taxon>
    </lineage>
</organism>
<comment type="similarity">
    <text evidence="3 8">Belongs to the transthyretin family. 5-hydroxyisourate hydrolase subfamily.</text>
</comment>
<proteinExistence type="inferred from homology"/>
<evidence type="ECO:0000256" key="5">
    <source>
        <dbReference type="ARBA" id="ARBA00022631"/>
    </source>
</evidence>
<dbReference type="OrthoDB" id="9792386at2"/>
<dbReference type="Proteomes" id="UP000058012">
    <property type="component" value="Unassembled WGS sequence"/>
</dbReference>
<dbReference type="NCBIfam" id="TIGR02962">
    <property type="entry name" value="hdxy_isourate"/>
    <property type="match status" value="1"/>
</dbReference>
<feature type="domain" description="Transthyretin/hydroxyisourate hydrolase" evidence="9">
    <location>
        <begin position="4"/>
        <end position="117"/>
    </location>
</feature>
<evidence type="ECO:0000256" key="6">
    <source>
        <dbReference type="ARBA" id="ARBA00022801"/>
    </source>
</evidence>
<dbReference type="PRINTS" id="PR00189">
    <property type="entry name" value="TRNSTHYRETIN"/>
</dbReference>
<dbReference type="PANTHER" id="PTHR10395">
    <property type="entry name" value="URICASE AND TRANSTHYRETIN-RELATED"/>
    <property type="match status" value="1"/>
</dbReference>
<dbReference type="CDD" id="cd05822">
    <property type="entry name" value="TLP_HIUase"/>
    <property type="match status" value="1"/>
</dbReference>
<evidence type="ECO:0000313" key="11">
    <source>
        <dbReference type="Proteomes" id="UP000058012"/>
    </source>
</evidence>
<evidence type="ECO:0000256" key="1">
    <source>
        <dbReference type="ARBA" id="ARBA00001043"/>
    </source>
</evidence>
<evidence type="ECO:0000256" key="2">
    <source>
        <dbReference type="ARBA" id="ARBA00002704"/>
    </source>
</evidence>
<dbReference type="InterPro" id="IPR036817">
    <property type="entry name" value="Transthyretin/HIU_hydrolase_sf"/>
</dbReference>
<dbReference type="Gene3D" id="2.60.40.180">
    <property type="entry name" value="Transthyretin/hydroxyisourate hydrolase domain"/>
    <property type="match status" value="1"/>
</dbReference>
<gene>
    <name evidence="10" type="ORF">AQZ52_10385</name>
</gene>
<feature type="binding site" evidence="7">
    <location>
        <position position="7"/>
    </location>
    <ligand>
        <name>substrate</name>
    </ligand>
</feature>
<evidence type="ECO:0000256" key="3">
    <source>
        <dbReference type="ARBA" id="ARBA00009850"/>
    </source>
</evidence>
<dbReference type="InterPro" id="IPR023416">
    <property type="entry name" value="Transthyretin/HIU_hydrolase_d"/>
</dbReference>
<evidence type="ECO:0000259" key="9">
    <source>
        <dbReference type="Pfam" id="PF00576"/>
    </source>
</evidence>
<evidence type="ECO:0000256" key="7">
    <source>
        <dbReference type="PIRSR" id="PIRSR600895-51"/>
    </source>
</evidence>
<reference evidence="10 11" key="1">
    <citation type="submission" date="2015-10" db="EMBL/GenBank/DDBJ databases">
        <title>Draft genome sequence of Novosphingobium fuchskuhlense DSM 25065 isolated from a surface water sample of the southwest basin of Lake Grosse Fuchskuhle.</title>
        <authorList>
            <person name="Ruckert C."/>
            <person name="Winkler A."/>
            <person name="Glaeser J."/>
            <person name="Grossart H.-P."/>
            <person name="Kalinowski J."/>
            <person name="Glaeser S."/>
        </authorList>
    </citation>
    <scope>NUCLEOTIDE SEQUENCE [LARGE SCALE GENOMIC DNA]</scope>
    <source>
        <strain evidence="10 11">FNE08-7</strain>
    </source>
</reference>
<dbReference type="Pfam" id="PF00576">
    <property type="entry name" value="Transthyretin"/>
    <property type="match status" value="1"/>
</dbReference>
<evidence type="ECO:0000256" key="8">
    <source>
        <dbReference type="RuleBase" id="RU361270"/>
    </source>
</evidence>
<comment type="function">
    <text evidence="2">Catalyzes the hydrolysis of 5-hydroxyisourate (HIU) to 2-oxo-4-hydroxy-4-carboxy-5-ureidoimidazoline (OHCU).</text>
</comment>
<dbReference type="PANTHER" id="PTHR10395:SF7">
    <property type="entry name" value="5-HYDROXYISOURATE HYDROLASE"/>
    <property type="match status" value="1"/>
</dbReference>
<feature type="binding site" evidence="7">
    <location>
        <position position="115"/>
    </location>
    <ligand>
        <name>substrate</name>
    </ligand>
</feature>
<sequence length="118" mass="12516">MTTLSTHVLDTMQGKPAAGMQLWLEDAGGEALFAGETNADGRCPELLERVPDLVPGRYALTFAVAEYFAAEGVALPDPPFLGDVRIAFGISDTPESGGGHYHVPLLVSPFAYSTYRGS</sequence>
<name>A0A117UUH6_9SPHN</name>
<evidence type="ECO:0000256" key="4">
    <source>
        <dbReference type="ARBA" id="ARBA00011881"/>
    </source>
</evidence>
<keyword evidence="6 8" id="KW-0378">Hydrolase</keyword>
<accession>A0A117UUH6</accession>
<dbReference type="EMBL" id="LLZS01000007">
    <property type="protein sequence ID" value="KUR71085.1"/>
    <property type="molecule type" value="Genomic_DNA"/>
</dbReference>
<dbReference type="AlphaFoldDB" id="A0A117UUH6"/>
<dbReference type="STRING" id="1117702.AQZ52_10385"/>
<dbReference type="InterPro" id="IPR014306">
    <property type="entry name" value="Hydroxyisourate_hydrolase"/>
</dbReference>
<dbReference type="GO" id="GO:0006144">
    <property type="term" value="P:purine nucleobase metabolic process"/>
    <property type="evidence" value="ECO:0007669"/>
    <property type="project" value="UniProtKB-KW"/>
</dbReference>
<comment type="subunit">
    <text evidence="4 8">Homotetramer.</text>
</comment>
<dbReference type="EC" id="3.5.2.17" evidence="8"/>
<keyword evidence="11" id="KW-1185">Reference proteome</keyword>